<proteinExistence type="predicted"/>
<evidence type="ECO:0000313" key="1">
    <source>
        <dbReference type="EMBL" id="GAA3966439.1"/>
    </source>
</evidence>
<gene>
    <name evidence="1" type="ORF">GCM10022246_19220</name>
</gene>
<sequence>MVFGLILLYAEPANASYLFSNTGVISVSFDAIIFTDVYPFLQSPQKKPYCGEAKYAAKI</sequence>
<protein>
    <submittedName>
        <fullName evidence="1">Uncharacterized protein</fullName>
    </submittedName>
</protein>
<keyword evidence="2" id="KW-1185">Reference proteome</keyword>
<name>A0ABP7PIU3_9SPHI</name>
<accession>A0ABP7PIU3</accession>
<evidence type="ECO:0000313" key="2">
    <source>
        <dbReference type="Proteomes" id="UP001501081"/>
    </source>
</evidence>
<dbReference type="Proteomes" id="UP001501081">
    <property type="component" value="Unassembled WGS sequence"/>
</dbReference>
<dbReference type="EMBL" id="BAABAK010000010">
    <property type="protein sequence ID" value="GAA3966439.1"/>
    <property type="molecule type" value="Genomic_DNA"/>
</dbReference>
<reference evidence="2" key="1">
    <citation type="journal article" date="2019" name="Int. J. Syst. Evol. Microbiol.">
        <title>The Global Catalogue of Microorganisms (GCM) 10K type strain sequencing project: providing services to taxonomists for standard genome sequencing and annotation.</title>
        <authorList>
            <consortium name="The Broad Institute Genomics Platform"/>
            <consortium name="The Broad Institute Genome Sequencing Center for Infectious Disease"/>
            <person name="Wu L."/>
            <person name="Ma J."/>
        </authorList>
    </citation>
    <scope>NUCLEOTIDE SEQUENCE [LARGE SCALE GENOMIC DNA]</scope>
    <source>
        <strain evidence="2">JCM 17338</strain>
    </source>
</reference>
<organism evidence="1 2">
    <name type="scientific">Pedobacter ginsengiterrae</name>
    <dbReference type="NCBI Taxonomy" id="871696"/>
    <lineage>
        <taxon>Bacteria</taxon>
        <taxon>Pseudomonadati</taxon>
        <taxon>Bacteroidota</taxon>
        <taxon>Sphingobacteriia</taxon>
        <taxon>Sphingobacteriales</taxon>
        <taxon>Sphingobacteriaceae</taxon>
        <taxon>Pedobacter</taxon>
    </lineage>
</organism>
<comment type="caution">
    <text evidence="1">The sequence shown here is derived from an EMBL/GenBank/DDBJ whole genome shotgun (WGS) entry which is preliminary data.</text>
</comment>